<evidence type="ECO:0000256" key="3">
    <source>
        <dbReference type="ARBA" id="ARBA00022723"/>
    </source>
</evidence>
<evidence type="ECO:0000256" key="6">
    <source>
        <dbReference type="ARBA" id="ARBA00023134"/>
    </source>
</evidence>
<evidence type="ECO:0000256" key="5">
    <source>
        <dbReference type="ARBA" id="ARBA00022842"/>
    </source>
</evidence>
<keyword evidence="7" id="KW-0501">Molybdenum cofactor biosynthesis</keyword>
<keyword evidence="1" id="KW-0963">Cytoplasm</keyword>
<dbReference type="PANTHER" id="PTHR19136">
    <property type="entry name" value="MOLYBDENUM COFACTOR GUANYLYLTRANSFERASE"/>
    <property type="match status" value="1"/>
</dbReference>
<dbReference type="Pfam" id="PF12804">
    <property type="entry name" value="NTP_transf_3"/>
    <property type="match status" value="1"/>
</dbReference>
<evidence type="ECO:0000256" key="1">
    <source>
        <dbReference type="ARBA" id="ARBA00022490"/>
    </source>
</evidence>
<dbReference type="GO" id="GO:0046872">
    <property type="term" value="F:metal ion binding"/>
    <property type="evidence" value="ECO:0007669"/>
    <property type="project" value="UniProtKB-KW"/>
</dbReference>
<dbReference type="STRING" id="1121117.SAMN02745977_01155"/>
<dbReference type="CDD" id="cd02503">
    <property type="entry name" value="MobA"/>
    <property type="match status" value="1"/>
</dbReference>
<evidence type="ECO:0000256" key="4">
    <source>
        <dbReference type="ARBA" id="ARBA00022741"/>
    </source>
</evidence>
<dbReference type="AlphaFoldDB" id="A0A1H8FRL0"/>
<dbReference type="Proteomes" id="UP000199531">
    <property type="component" value="Unassembled WGS sequence"/>
</dbReference>
<dbReference type="InterPro" id="IPR029044">
    <property type="entry name" value="Nucleotide-diphossugar_trans"/>
</dbReference>
<dbReference type="EMBL" id="FOCW01000001">
    <property type="protein sequence ID" value="SEN34326.1"/>
    <property type="molecule type" value="Genomic_DNA"/>
</dbReference>
<proteinExistence type="predicted"/>
<dbReference type="Gene3D" id="3.90.550.10">
    <property type="entry name" value="Spore Coat Polysaccharide Biosynthesis Protein SpsA, Chain A"/>
    <property type="match status" value="1"/>
</dbReference>
<organism evidence="9 10">
    <name type="scientific">Brachymonas denitrificans DSM 15123</name>
    <dbReference type="NCBI Taxonomy" id="1121117"/>
    <lineage>
        <taxon>Bacteria</taxon>
        <taxon>Pseudomonadati</taxon>
        <taxon>Pseudomonadota</taxon>
        <taxon>Betaproteobacteria</taxon>
        <taxon>Burkholderiales</taxon>
        <taxon>Comamonadaceae</taxon>
        <taxon>Brachymonas</taxon>
    </lineage>
</organism>
<keyword evidence="3" id="KW-0479">Metal-binding</keyword>
<name>A0A1H8FRL0_9BURK</name>
<protein>
    <submittedName>
        <fullName evidence="9">Molybdopterin-guanine dinucleotide biosynthesis protein A</fullName>
    </submittedName>
</protein>
<sequence length="184" mass="19709">MGGQDKGWIALASQPLVSHVLARLRPQVSQLQISANRHLEEYRTLGFPVITDDAQWQGMGPMAALATVAPMLADTNGYLQLVPCDAPLLPDHLVRDLLAALQKNPALEIAYPQCGDRPQPAMLLAKCSALASAAAYLASGQRSLRGWIANRASQAVPFDDVAAFANANDPAALLQLEHRLSHDA</sequence>
<evidence type="ECO:0000256" key="2">
    <source>
        <dbReference type="ARBA" id="ARBA00022679"/>
    </source>
</evidence>
<dbReference type="GO" id="GO:0005525">
    <property type="term" value="F:GTP binding"/>
    <property type="evidence" value="ECO:0007669"/>
    <property type="project" value="UniProtKB-KW"/>
</dbReference>
<dbReference type="GO" id="GO:0016779">
    <property type="term" value="F:nucleotidyltransferase activity"/>
    <property type="evidence" value="ECO:0007669"/>
    <property type="project" value="UniProtKB-ARBA"/>
</dbReference>
<dbReference type="InterPro" id="IPR013482">
    <property type="entry name" value="Molybde_CF_guanTrfase"/>
</dbReference>
<dbReference type="SUPFAM" id="SSF53448">
    <property type="entry name" value="Nucleotide-diphospho-sugar transferases"/>
    <property type="match status" value="1"/>
</dbReference>
<reference evidence="9 10" key="1">
    <citation type="submission" date="2016-10" db="EMBL/GenBank/DDBJ databases">
        <authorList>
            <person name="de Groot N.N."/>
        </authorList>
    </citation>
    <scope>NUCLEOTIDE SEQUENCE [LARGE SCALE GENOMIC DNA]</scope>
    <source>
        <strain evidence="9 10">DSM 15123</strain>
    </source>
</reference>
<dbReference type="InterPro" id="IPR025877">
    <property type="entry name" value="MobA-like_NTP_Trfase"/>
</dbReference>
<dbReference type="PANTHER" id="PTHR19136:SF81">
    <property type="entry name" value="MOLYBDENUM COFACTOR GUANYLYLTRANSFERASE"/>
    <property type="match status" value="1"/>
</dbReference>
<evidence type="ECO:0000313" key="10">
    <source>
        <dbReference type="Proteomes" id="UP000199531"/>
    </source>
</evidence>
<feature type="domain" description="MobA-like NTP transferase" evidence="8">
    <location>
        <begin position="1"/>
        <end position="150"/>
    </location>
</feature>
<keyword evidence="4" id="KW-0547">Nucleotide-binding</keyword>
<keyword evidence="2" id="KW-0808">Transferase</keyword>
<keyword evidence="5" id="KW-0460">Magnesium</keyword>
<keyword evidence="10" id="KW-1185">Reference proteome</keyword>
<keyword evidence="6" id="KW-0342">GTP-binding</keyword>
<evidence type="ECO:0000256" key="7">
    <source>
        <dbReference type="ARBA" id="ARBA00023150"/>
    </source>
</evidence>
<dbReference type="GO" id="GO:1902758">
    <property type="term" value="P:bis(molybdopterin guanine dinucleotide)molybdenum biosynthetic process"/>
    <property type="evidence" value="ECO:0007669"/>
    <property type="project" value="TreeGrafter"/>
</dbReference>
<gene>
    <name evidence="9" type="ORF">SAMN02745977_01155</name>
</gene>
<evidence type="ECO:0000259" key="8">
    <source>
        <dbReference type="Pfam" id="PF12804"/>
    </source>
</evidence>
<accession>A0A1H8FRL0</accession>
<evidence type="ECO:0000313" key="9">
    <source>
        <dbReference type="EMBL" id="SEN34326.1"/>
    </source>
</evidence>